<evidence type="ECO:0000313" key="3">
    <source>
        <dbReference type="Proteomes" id="UP000584642"/>
    </source>
</evidence>
<sequence>MKGFCLGMLTLVMAGMTAATAAEAATKKEPPACAAISFRPVAAGTPDGEQEAGSYKSRFGRIEIRADVKGGMASNYYMVINGKRADAMPTPPAASETCLTSKSVKLPFEKQAQGACTGERFRVVIDRSGAKPMALFFGLRGNAWAYCNAAAV</sequence>
<feature type="signal peptide" evidence="1">
    <location>
        <begin position="1"/>
        <end position="21"/>
    </location>
</feature>
<dbReference type="Proteomes" id="UP000584642">
    <property type="component" value="Unassembled WGS sequence"/>
</dbReference>
<feature type="chain" id="PRO_5047505422" evidence="1">
    <location>
        <begin position="22"/>
        <end position="152"/>
    </location>
</feature>
<reference evidence="2 3" key="1">
    <citation type="submission" date="2020-05" db="EMBL/GenBank/DDBJ databases">
        <title>Azospirillum oleiclasticum sp. nov, a nitrogen-fixing and heavy crude oil-emulsifying bacterium isolated from the crude oil of Yumen Oilfield.</title>
        <authorList>
            <person name="Wu D."/>
            <person name="Cai M."/>
            <person name="Zhang X."/>
        </authorList>
    </citation>
    <scope>NUCLEOTIDE SEQUENCE [LARGE SCALE GENOMIC DNA]</scope>
    <source>
        <strain evidence="2 3">ROY-1-1-2</strain>
    </source>
</reference>
<name>A0ABX2TI74_9PROT</name>
<proteinExistence type="predicted"/>
<keyword evidence="1" id="KW-0732">Signal</keyword>
<gene>
    <name evidence="2" type="ORF">HND93_23940</name>
</gene>
<organism evidence="2 3">
    <name type="scientific">Azospirillum oleiclasticum</name>
    <dbReference type="NCBI Taxonomy" id="2735135"/>
    <lineage>
        <taxon>Bacteria</taxon>
        <taxon>Pseudomonadati</taxon>
        <taxon>Pseudomonadota</taxon>
        <taxon>Alphaproteobacteria</taxon>
        <taxon>Rhodospirillales</taxon>
        <taxon>Azospirillaceae</taxon>
        <taxon>Azospirillum</taxon>
    </lineage>
</organism>
<dbReference type="EMBL" id="JABFDB010000021">
    <property type="protein sequence ID" value="NYZ22774.1"/>
    <property type="molecule type" value="Genomic_DNA"/>
</dbReference>
<dbReference type="RefSeq" id="WP_180284541.1">
    <property type="nucleotide sequence ID" value="NZ_JABFDB010000021.1"/>
</dbReference>
<accession>A0ABX2TI74</accession>
<keyword evidence="3" id="KW-1185">Reference proteome</keyword>
<evidence type="ECO:0000313" key="2">
    <source>
        <dbReference type="EMBL" id="NYZ22774.1"/>
    </source>
</evidence>
<comment type="caution">
    <text evidence="2">The sequence shown here is derived from an EMBL/GenBank/DDBJ whole genome shotgun (WGS) entry which is preliminary data.</text>
</comment>
<protein>
    <submittedName>
        <fullName evidence="2">Uncharacterized protein</fullName>
    </submittedName>
</protein>
<evidence type="ECO:0000256" key="1">
    <source>
        <dbReference type="SAM" id="SignalP"/>
    </source>
</evidence>